<dbReference type="EC" id="2.7.13.3" evidence="2"/>
<evidence type="ECO:0000259" key="6">
    <source>
        <dbReference type="PROSITE" id="PS50109"/>
    </source>
</evidence>
<feature type="domain" description="PAC" evidence="7">
    <location>
        <begin position="87"/>
        <end position="138"/>
    </location>
</feature>
<dbReference type="GO" id="GO:0009927">
    <property type="term" value="F:histidine phosphotransfer kinase activity"/>
    <property type="evidence" value="ECO:0007669"/>
    <property type="project" value="TreeGrafter"/>
</dbReference>
<dbReference type="EMBL" id="CP133594">
    <property type="protein sequence ID" value="WMW21734.1"/>
    <property type="molecule type" value="Genomic_DNA"/>
</dbReference>
<dbReference type="InterPro" id="IPR003018">
    <property type="entry name" value="GAF"/>
</dbReference>
<keyword evidence="4" id="KW-0808">Transferase</keyword>
<evidence type="ECO:0000256" key="4">
    <source>
        <dbReference type="ARBA" id="ARBA00022679"/>
    </source>
</evidence>
<evidence type="ECO:0000313" key="8">
    <source>
        <dbReference type="EMBL" id="WMW21734.1"/>
    </source>
</evidence>
<proteinExistence type="predicted"/>
<dbReference type="InterPro" id="IPR036097">
    <property type="entry name" value="HisK_dim/P_sf"/>
</dbReference>
<protein>
    <recommendedName>
        <fullName evidence="2">histidine kinase</fullName>
        <ecNumber evidence="2">2.7.13.3</ecNumber>
    </recommendedName>
</protein>
<dbReference type="RefSeq" id="WP_309307524.1">
    <property type="nucleotide sequence ID" value="NZ_CP133594.1"/>
</dbReference>
<dbReference type="Gene3D" id="3.30.450.40">
    <property type="match status" value="1"/>
</dbReference>
<accession>A0AA51UEH4</accession>
<dbReference type="InterPro" id="IPR003594">
    <property type="entry name" value="HATPase_dom"/>
</dbReference>
<keyword evidence="5 8" id="KW-0418">Kinase</keyword>
<dbReference type="CDD" id="cd00075">
    <property type="entry name" value="HATPase"/>
    <property type="match status" value="1"/>
</dbReference>
<dbReference type="Gene3D" id="3.30.450.20">
    <property type="entry name" value="PAS domain"/>
    <property type="match status" value="1"/>
</dbReference>
<dbReference type="InterPro" id="IPR000700">
    <property type="entry name" value="PAS-assoc_C"/>
</dbReference>
<evidence type="ECO:0000256" key="2">
    <source>
        <dbReference type="ARBA" id="ARBA00012438"/>
    </source>
</evidence>
<dbReference type="SUPFAM" id="SSF55781">
    <property type="entry name" value="GAF domain-like"/>
    <property type="match status" value="1"/>
</dbReference>
<reference evidence="8" key="1">
    <citation type="submission" date="2023-08" db="EMBL/GenBank/DDBJ databases">
        <title>Methanolobus mangrovi sp. nov. and Methanolobus sediminis sp. nov, two novel methylotrophic methanogens isolated from mangrove sediments in China.</title>
        <authorList>
            <person name="Zhou J."/>
        </authorList>
    </citation>
    <scope>NUCLEOTIDE SEQUENCE</scope>
    <source>
        <strain evidence="8">FTZ2</strain>
    </source>
</reference>
<dbReference type="PROSITE" id="PS50113">
    <property type="entry name" value="PAC"/>
    <property type="match status" value="1"/>
</dbReference>
<gene>
    <name evidence="8" type="ORF">RE476_10140</name>
</gene>
<dbReference type="SUPFAM" id="SSF55874">
    <property type="entry name" value="ATPase domain of HSP90 chaperone/DNA topoisomerase II/histidine kinase"/>
    <property type="match status" value="1"/>
</dbReference>
<name>A0AA51UEH4_9EURY</name>
<dbReference type="GeneID" id="84230503"/>
<dbReference type="Pfam" id="PF01590">
    <property type="entry name" value="GAF"/>
    <property type="match status" value="1"/>
</dbReference>
<dbReference type="InterPro" id="IPR005467">
    <property type="entry name" value="His_kinase_dom"/>
</dbReference>
<dbReference type="SUPFAM" id="SSF47384">
    <property type="entry name" value="Homodimeric domain of signal transducing histidine kinase"/>
    <property type="match status" value="1"/>
</dbReference>
<comment type="catalytic activity">
    <reaction evidence="1">
        <text>ATP + protein L-histidine = ADP + protein N-phospho-L-histidine.</text>
        <dbReference type="EC" id="2.7.13.3"/>
    </reaction>
</comment>
<sequence length="532" mass="60281">MDIPICEEKNDELKDQQLNLLKKTLASVQDLIVVIDRDLKIVTSNWKNCESIPANEKQGHPFCYSCLMKQSKPCEPCQLLEVFATGACRKFEIEDPLDNKTKLIELSPVFDDDSNVTMVVRHAKDISERKAVEKVLQMREKQHAAVAKLGQDGLAGVELETLIQESVKLVASTLDVEYCRIMKYEDSESVMVAGVGWEEESDSKPENKKNEIVCYTLYSREPAMVHEKNTQERFSGLSLLKDHGIISGMDVIIGNKDKPFGVMNVHTIQKRVFTNDDMHFVQSVANVLAESLSRKQTEENLKKYAKELEDANYLKVLFTDILTHDLLNPANIIRGFTEELIIVEDDNNNKNLLDKIHKNNEKLIYMIESASKFIKLESIDDIKFEEQDFVPILEKVIRNLGPEMDKMDIEMNFKATREYPSLINPLIEEVFLNLLSNAIKYSPPKGKISINISDIGDKWRIQVTDVGPGISSEDKAMIFERFRQADKGSVKGSGLGLAIVKRIVELHNGEVGVDNNPLGRGSVFWFTVKKAL</sequence>
<dbReference type="AlphaFoldDB" id="A0AA51UEH4"/>
<dbReference type="Pfam" id="PF02518">
    <property type="entry name" value="HATPase_c"/>
    <property type="match status" value="1"/>
</dbReference>
<dbReference type="PANTHER" id="PTHR43047:SF72">
    <property type="entry name" value="OSMOSENSING HISTIDINE PROTEIN KINASE SLN1"/>
    <property type="match status" value="1"/>
</dbReference>
<dbReference type="KEGG" id="mmav:RE476_10140"/>
<dbReference type="InterPro" id="IPR036890">
    <property type="entry name" value="HATPase_C_sf"/>
</dbReference>
<evidence type="ECO:0000256" key="5">
    <source>
        <dbReference type="ARBA" id="ARBA00022777"/>
    </source>
</evidence>
<feature type="domain" description="Histidine kinase" evidence="6">
    <location>
        <begin position="321"/>
        <end position="532"/>
    </location>
</feature>
<keyword evidence="9" id="KW-1185">Reference proteome</keyword>
<evidence type="ECO:0000259" key="7">
    <source>
        <dbReference type="PROSITE" id="PS50113"/>
    </source>
</evidence>
<keyword evidence="3" id="KW-0597">Phosphoprotein</keyword>
<dbReference type="InterPro" id="IPR035965">
    <property type="entry name" value="PAS-like_dom_sf"/>
</dbReference>
<dbReference type="PRINTS" id="PR00344">
    <property type="entry name" value="BCTRLSENSOR"/>
</dbReference>
<dbReference type="InterPro" id="IPR029016">
    <property type="entry name" value="GAF-like_dom_sf"/>
</dbReference>
<dbReference type="SMART" id="SM00387">
    <property type="entry name" value="HATPase_c"/>
    <property type="match status" value="1"/>
</dbReference>
<dbReference type="Gene3D" id="3.30.565.10">
    <property type="entry name" value="Histidine kinase-like ATPase, C-terminal domain"/>
    <property type="match status" value="1"/>
</dbReference>
<evidence type="ECO:0000313" key="9">
    <source>
        <dbReference type="Proteomes" id="UP001183006"/>
    </source>
</evidence>
<dbReference type="PROSITE" id="PS50109">
    <property type="entry name" value="HIS_KIN"/>
    <property type="match status" value="1"/>
</dbReference>
<dbReference type="FunFam" id="3.30.565.10:FF:000006">
    <property type="entry name" value="Sensor histidine kinase WalK"/>
    <property type="match status" value="1"/>
</dbReference>
<dbReference type="InterPro" id="IPR004358">
    <property type="entry name" value="Sig_transdc_His_kin-like_C"/>
</dbReference>
<dbReference type="PANTHER" id="PTHR43047">
    <property type="entry name" value="TWO-COMPONENT HISTIDINE PROTEIN KINASE"/>
    <property type="match status" value="1"/>
</dbReference>
<dbReference type="Proteomes" id="UP001183006">
    <property type="component" value="Chromosome"/>
</dbReference>
<dbReference type="Gene3D" id="1.10.287.130">
    <property type="match status" value="1"/>
</dbReference>
<evidence type="ECO:0000256" key="1">
    <source>
        <dbReference type="ARBA" id="ARBA00000085"/>
    </source>
</evidence>
<organism evidence="8 9">
    <name type="scientific">Methanolobus mangrovi</name>
    <dbReference type="NCBI Taxonomy" id="3072977"/>
    <lineage>
        <taxon>Archaea</taxon>
        <taxon>Methanobacteriati</taxon>
        <taxon>Methanobacteriota</taxon>
        <taxon>Stenosarchaea group</taxon>
        <taxon>Methanomicrobia</taxon>
        <taxon>Methanosarcinales</taxon>
        <taxon>Methanosarcinaceae</taxon>
        <taxon>Methanolobus</taxon>
    </lineage>
</organism>
<dbReference type="SUPFAM" id="SSF55785">
    <property type="entry name" value="PYP-like sensor domain (PAS domain)"/>
    <property type="match status" value="1"/>
</dbReference>
<dbReference type="GO" id="GO:0005886">
    <property type="term" value="C:plasma membrane"/>
    <property type="evidence" value="ECO:0007669"/>
    <property type="project" value="TreeGrafter"/>
</dbReference>
<evidence type="ECO:0000256" key="3">
    <source>
        <dbReference type="ARBA" id="ARBA00022553"/>
    </source>
</evidence>
<dbReference type="GO" id="GO:0000155">
    <property type="term" value="F:phosphorelay sensor kinase activity"/>
    <property type="evidence" value="ECO:0007669"/>
    <property type="project" value="InterPro"/>
</dbReference>
<dbReference type="SMART" id="SM00065">
    <property type="entry name" value="GAF"/>
    <property type="match status" value="1"/>
</dbReference>